<keyword evidence="7 10" id="KW-1133">Transmembrane helix</keyword>
<evidence type="ECO:0000313" key="12">
    <source>
        <dbReference type="Proteomes" id="UP001155483"/>
    </source>
</evidence>
<keyword evidence="9 10" id="KW-0472">Membrane</keyword>
<evidence type="ECO:0000256" key="3">
    <source>
        <dbReference type="ARBA" id="ARBA00022475"/>
    </source>
</evidence>
<keyword evidence="6 10" id="KW-0812">Transmembrane</keyword>
<reference evidence="11" key="1">
    <citation type="submission" date="2022-09" db="EMBL/GenBank/DDBJ databases">
        <authorList>
            <person name="Yuan C."/>
            <person name="Ke Z."/>
        </authorList>
    </citation>
    <scope>NUCLEOTIDE SEQUENCE</scope>
    <source>
        <strain evidence="11">LB-8</strain>
    </source>
</reference>
<gene>
    <name evidence="11" type="ORF">OCK74_04755</name>
</gene>
<organism evidence="11 12">
    <name type="scientific">Paraflavisolibacter caeni</name>
    <dbReference type="NCBI Taxonomy" id="2982496"/>
    <lineage>
        <taxon>Bacteria</taxon>
        <taxon>Pseudomonadati</taxon>
        <taxon>Bacteroidota</taxon>
        <taxon>Chitinophagia</taxon>
        <taxon>Chitinophagales</taxon>
        <taxon>Chitinophagaceae</taxon>
        <taxon>Paraflavisolibacter</taxon>
    </lineage>
</organism>
<dbReference type="RefSeq" id="WP_279295858.1">
    <property type="nucleotide sequence ID" value="NZ_JAOTIF010000002.1"/>
</dbReference>
<reference evidence="11" key="2">
    <citation type="submission" date="2023-04" db="EMBL/GenBank/DDBJ databases">
        <title>Paracnuella aquatica gen. nov., sp. nov., a member of the family Chitinophagaceae isolated from a hot spring.</title>
        <authorList>
            <person name="Wang C."/>
        </authorList>
    </citation>
    <scope>NUCLEOTIDE SEQUENCE</scope>
    <source>
        <strain evidence="11">LB-8</strain>
    </source>
</reference>
<proteinExistence type="predicted"/>
<dbReference type="InterPro" id="IPR050480">
    <property type="entry name" value="CysZ-like"/>
</dbReference>
<accession>A0A9X2XT03</accession>
<feature type="transmembrane region" description="Helical" evidence="10">
    <location>
        <begin position="218"/>
        <end position="240"/>
    </location>
</feature>
<dbReference type="GO" id="GO:0005886">
    <property type="term" value="C:plasma membrane"/>
    <property type="evidence" value="ECO:0007669"/>
    <property type="project" value="TreeGrafter"/>
</dbReference>
<dbReference type="GO" id="GO:0019344">
    <property type="term" value="P:cysteine biosynthetic process"/>
    <property type="evidence" value="ECO:0007669"/>
    <property type="project" value="TreeGrafter"/>
</dbReference>
<sequence>MLKEIIIAIQSYFEAHKFIRQHRLWKWILIPGIIYTILFIVGMYFFIVSSSEAVDWLSRQIGLQAWLQKQRSEFLSFLFMMAGVALQLLLLLFYFSLFKFLFLIIGSPVFAYLSEKTESILEGRDFPFSFKQLMKDIIRGISLALRNSLWQTVYTTTLIILSLVPVFGWLAPAIALFIECYYYGFSMLDYSFERKRLSSAESIDFISKHRGLAVGNGMVFYLMHGFILVGWVLAPAYAVVAATLSLYEVKLTPEASTRLEARS</sequence>
<feature type="transmembrane region" description="Helical" evidence="10">
    <location>
        <begin position="27"/>
        <end position="47"/>
    </location>
</feature>
<protein>
    <submittedName>
        <fullName evidence="11">EI24 domain-containing protein</fullName>
    </submittedName>
</protein>
<keyword evidence="4" id="KW-0997">Cell inner membrane</keyword>
<dbReference type="Pfam" id="PF07264">
    <property type="entry name" value="EI24"/>
    <property type="match status" value="1"/>
</dbReference>
<dbReference type="AlphaFoldDB" id="A0A9X2XT03"/>
<dbReference type="GO" id="GO:0009675">
    <property type="term" value="F:high-affinity sulfate:proton symporter activity"/>
    <property type="evidence" value="ECO:0007669"/>
    <property type="project" value="TreeGrafter"/>
</dbReference>
<evidence type="ECO:0000256" key="9">
    <source>
        <dbReference type="ARBA" id="ARBA00023136"/>
    </source>
</evidence>
<evidence type="ECO:0000256" key="2">
    <source>
        <dbReference type="ARBA" id="ARBA00022448"/>
    </source>
</evidence>
<name>A0A9X2XT03_9BACT</name>
<keyword evidence="2" id="KW-0813">Transport</keyword>
<keyword evidence="8" id="KW-0764">Sulfate transport</keyword>
<keyword evidence="5" id="KW-0028">Amino-acid biosynthesis</keyword>
<feature type="transmembrane region" description="Helical" evidence="10">
    <location>
        <begin position="74"/>
        <end position="95"/>
    </location>
</feature>
<comment type="subcellular location">
    <subcellularLocation>
        <location evidence="1">Membrane</location>
        <topology evidence="1">Multi-pass membrane protein</topology>
    </subcellularLocation>
</comment>
<evidence type="ECO:0000256" key="8">
    <source>
        <dbReference type="ARBA" id="ARBA00023032"/>
    </source>
</evidence>
<keyword evidence="3" id="KW-1003">Cell membrane</keyword>
<evidence type="ECO:0000256" key="1">
    <source>
        <dbReference type="ARBA" id="ARBA00004141"/>
    </source>
</evidence>
<keyword evidence="12" id="KW-1185">Reference proteome</keyword>
<dbReference type="Proteomes" id="UP001155483">
    <property type="component" value="Unassembled WGS sequence"/>
</dbReference>
<evidence type="ECO:0000313" key="11">
    <source>
        <dbReference type="EMBL" id="MCU7548411.1"/>
    </source>
</evidence>
<feature type="transmembrane region" description="Helical" evidence="10">
    <location>
        <begin position="153"/>
        <end position="178"/>
    </location>
</feature>
<comment type="caution">
    <text evidence="11">The sequence shown here is derived from an EMBL/GenBank/DDBJ whole genome shotgun (WGS) entry which is preliminary data.</text>
</comment>
<evidence type="ECO:0000256" key="4">
    <source>
        <dbReference type="ARBA" id="ARBA00022519"/>
    </source>
</evidence>
<evidence type="ECO:0000256" key="10">
    <source>
        <dbReference type="SAM" id="Phobius"/>
    </source>
</evidence>
<dbReference type="PANTHER" id="PTHR37468">
    <property type="entry name" value="SULFATE TRANSPORTER CYSZ"/>
    <property type="match status" value="1"/>
</dbReference>
<dbReference type="EMBL" id="JAOTIF010000002">
    <property type="protein sequence ID" value="MCU7548411.1"/>
    <property type="molecule type" value="Genomic_DNA"/>
</dbReference>
<evidence type="ECO:0000256" key="5">
    <source>
        <dbReference type="ARBA" id="ARBA00022605"/>
    </source>
</evidence>
<dbReference type="PANTHER" id="PTHR37468:SF1">
    <property type="entry name" value="SULFATE TRANSPORTER CYSZ"/>
    <property type="match status" value="1"/>
</dbReference>
<dbReference type="GO" id="GO:0000103">
    <property type="term" value="P:sulfate assimilation"/>
    <property type="evidence" value="ECO:0007669"/>
    <property type="project" value="TreeGrafter"/>
</dbReference>
<evidence type="ECO:0000256" key="7">
    <source>
        <dbReference type="ARBA" id="ARBA00022989"/>
    </source>
</evidence>
<dbReference type="InterPro" id="IPR059112">
    <property type="entry name" value="CysZ/EI24"/>
</dbReference>
<evidence type="ECO:0000256" key="6">
    <source>
        <dbReference type="ARBA" id="ARBA00022692"/>
    </source>
</evidence>